<keyword evidence="1" id="KW-0472">Membrane</keyword>
<evidence type="ECO:0000256" key="1">
    <source>
        <dbReference type="SAM" id="Phobius"/>
    </source>
</evidence>
<name>A0ABW3M3C9_9PSEU</name>
<keyword evidence="3" id="KW-1185">Reference proteome</keyword>
<sequence>MGQPLLGLAGVVVVILVFLVVTYRVGPLCTYGLPAVAMVAFWWRGWPFDRVTRRVLASICPRPNRTRSWRTAAVAWQTGATVKAASNGLVAGGGEQQ</sequence>
<accession>A0ABW3M3C9</accession>
<gene>
    <name evidence="2" type="ORF">ACFQ1S_02860</name>
</gene>
<protein>
    <submittedName>
        <fullName evidence="2">Uncharacterized protein</fullName>
    </submittedName>
</protein>
<proteinExistence type="predicted"/>
<comment type="caution">
    <text evidence="2">The sequence shown here is derived from an EMBL/GenBank/DDBJ whole genome shotgun (WGS) entry which is preliminary data.</text>
</comment>
<keyword evidence="1" id="KW-1133">Transmembrane helix</keyword>
<feature type="transmembrane region" description="Helical" evidence="1">
    <location>
        <begin position="31"/>
        <end position="48"/>
    </location>
</feature>
<dbReference type="EMBL" id="JBHTIS010000086">
    <property type="protein sequence ID" value="MFD1044608.1"/>
    <property type="molecule type" value="Genomic_DNA"/>
</dbReference>
<feature type="transmembrane region" description="Helical" evidence="1">
    <location>
        <begin position="5"/>
        <end position="25"/>
    </location>
</feature>
<reference evidence="3" key="1">
    <citation type="journal article" date="2019" name="Int. J. Syst. Evol. Microbiol.">
        <title>The Global Catalogue of Microorganisms (GCM) 10K type strain sequencing project: providing services to taxonomists for standard genome sequencing and annotation.</title>
        <authorList>
            <consortium name="The Broad Institute Genomics Platform"/>
            <consortium name="The Broad Institute Genome Sequencing Center for Infectious Disease"/>
            <person name="Wu L."/>
            <person name="Ma J."/>
        </authorList>
    </citation>
    <scope>NUCLEOTIDE SEQUENCE [LARGE SCALE GENOMIC DNA]</scope>
    <source>
        <strain evidence="3">JCM 31486</strain>
    </source>
</reference>
<evidence type="ECO:0000313" key="3">
    <source>
        <dbReference type="Proteomes" id="UP001597045"/>
    </source>
</evidence>
<organism evidence="2 3">
    <name type="scientific">Kibdelosporangium lantanae</name>
    <dbReference type="NCBI Taxonomy" id="1497396"/>
    <lineage>
        <taxon>Bacteria</taxon>
        <taxon>Bacillati</taxon>
        <taxon>Actinomycetota</taxon>
        <taxon>Actinomycetes</taxon>
        <taxon>Pseudonocardiales</taxon>
        <taxon>Pseudonocardiaceae</taxon>
        <taxon>Kibdelosporangium</taxon>
    </lineage>
</organism>
<keyword evidence="1" id="KW-0812">Transmembrane</keyword>
<evidence type="ECO:0000313" key="2">
    <source>
        <dbReference type="EMBL" id="MFD1044608.1"/>
    </source>
</evidence>
<dbReference type="Proteomes" id="UP001597045">
    <property type="component" value="Unassembled WGS sequence"/>
</dbReference>